<dbReference type="AlphaFoldDB" id="A0A1M4N1R6"/>
<evidence type="ECO:0000313" key="3">
    <source>
        <dbReference type="Proteomes" id="UP000184085"/>
    </source>
</evidence>
<feature type="transmembrane region" description="Helical" evidence="1">
    <location>
        <begin position="112"/>
        <end position="133"/>
    </location>
</feature>
<accession>A0A1M4N1R6</accession>
<organism evidence="2 3">
    <name type="scientific">Donghicola eburneus</name>
    <dbReference type="NCBI Taxonomy" id="393278"/>
    <lineage>
        <taxon>Bacteria</taxon>
        <taxon>Pseudomonadati</taxon>
        <taxon>Pseudomonadota</taxon>
        <taxon>Alphaproteobacteria</taxon>
        <taxon>Rhodobacterales</taxon>
        <taxon>Roseobacteraceae</taxon>
        <taxon>Donghicola</taxon>
    </lineage>
</organism>
<sequence>MHISSLPLPSHVLSPAASGLLAPLALTLVASLAGPTEAVWLTGAFLAAQTIFLLIIVNSPFCPRLFAPLIAVSALVTLTLSPLLLPLGLLIHALWALLHQSARITGHLPRPYLYFTLTADLTAATVLTFALHFTQ</sequence>
<keyword evidence="1" id="KW-0812">Transmembrane</keyword>
<feature type="transmembrane region" description="Helical" evidence="1">
    <location>
        <begin position="12"/>
        <end position="32"/>
    </location>
</feature>
<keyword evidence="1" id="KW-0472">Membrane</keyword>
<keyword evidence="1" id="KW-1133">Transmembrane helix</keyword>
<feature type="transmembrane region" description="Helical" evidence="1">
    <location>
        <begin position="69"/>
        <end position="92"/>
    </location>
</feature>
<protein>
    <submittedName>
        <fullName evidence="2">Putative membrane protein</fullName>
    </submittedName>
</protein>
<evidence type="ECO:0000313" key="2">
    <source>
        <dbReference type="EMBL" id="SCM67988.1"/>
    </source>
</evidence>
<dbReference type="Proteomes" id="UP000184085">
    <property type="component" value="Unassembled WGS sequence"/>
</dbReference>
<reference evidence="3" key="1">
    <citation type="submission" date="2016-09" db="EMBL/GenBank/DDBJ databases">
        <authorList>
            <person name="Wibberg D."/>
        </authorList>
    </citation>
    <scope>NUCLEOTIDE SEQUENCE [LARGE SCALE GENOMIC DNA]</scope>
</reference>
<proteinExistence type="predicted"/>
<gene>
    <name evidence="2" type="ORF">KARMA_2196</name>
</gene>
<dbReference type="RefSeq" id="WP_072706621.1">
    <property type="nucleotide sequence ID" value="NZ_FMJB01000050.1"/>
</dbReference>
<dbReference type="EMBL" id="FMJB01000050">
    <property type="protein sequence ID" value="SCM67988.1"/>
    <property type="molecule type" value="Genomic_DNA"/>
</dbReference>
<evidence type="ECO:0000256" key="1">
    <source>
        <dbReference type="SAM" id="Phobius"/>
    </source>
</evidence>
<name>A0A1M4N1R6_9RHOB</name>
<keyword evidence="3" id="KW-1185">Reference proteome</keyword>
<feature type="transmembrane region" description="Helical" evidence="1">
    <location>
        <begin position="38"/>
        <end position="57"/>
    </location>
</feature>